<evidence type="ECO:0000313" key="3">
    <source>
        <dbReference type="Proteomes" id="UP000316649"/>
    </source>
</evidence>
<feature type="transmembrane region" description="Helical" evidence="1">
    <location>
        <begin position="20"/>
        <end position="41"/>
    </location>
</feature>
<dbReference type="RefSeq" id="WP_144357063.1">
    <property type="nucleotide sequence ID" value="NZ_VMNH01000002.1"/>
</dbReference>
<proteinExistence type="predicted"/>
<dbReference type="Proteomes" id="UP000316649">
    <property type="component" value="Unassembled WGS sequence"/>
</dbReference>
<evidence type="ECO:0000313" key="2">
    <source>
        <dbReference type="EMBL" id="TVO78705.1"/>
    </source>
</evidence>
<organism evidence="2 3">
    <name type="scientific">Sedimenticola selenatireducens</name>
    <dbReference type="NCBI Taxonomy" id="191960"/>
    <lineage>
        <taxon>Bacteria</taxon>
        <taxon>Pseudomonadati</taxon>
        <taxon>Pseudomonadota</taxon>
        <taxon>Gammaproteobacteria</taxon>
        <taxon>Chromatiales</taxon>
        <taxon>Sedimenticolaceae</taxon>
        <taxon>Sedimenticola</taxon>
    </lineage>
</organism>
<comment type="caution">
    <text evidence="2">The sequence shown here is derived from an EMBL/GenBank/DDBJ whole genome shotgun (WGS) entry which is preliminary data.</text>
</comment>
<dbReference type="EMBL" id="VMNH01000002">
    <property type="protein sequence ID" value="TVO78705.1"/>
    <property type="molecule type" value="Genomic_DNA"/>
</dbReference>
<evidence type="ECO:0000256" key="1">
    <source>
        <dbReference type="SAM" id="Phobius"/>
    </source>
</evidence>
<name>A0A558DM26_9GAMM</name>
<sequence>MSEQRSATQIPFSIRMRKALPWFVAASLAFYFIGFGGSGYLDTVRSWPLDSAQVKSASIQLNPHMADEYTLSIRLHVQPQGRAPFEASLYQVGPKGALERRVRERYSPGALIRVRSNPDEPGQVVLDPGFTSGPFVVAFIVALLVGGSGFKILNGRSDESRNQ</sequence>
<gene>
    <name evidence="2" type="ORF">FHP88_00660</name>
</gene>
<feature type="transmembrane region" description="Helical" evidence="1">
    <location>
        <begin position="135"/>
        <end position="153"/>
    </location>
</feature>
<keyword evidence="1" id="KW-0472">Membrane</keyword>
<reference evidence="2 3" key="1">
    <citation type="submission" date="2019-07" db="EMBL/GenBank/DDBJ databases">
        <title>The pathways for chlorine oxyanion respiration interact through the shared metabolite chlorate.</title>
        <authorList>
            <person name="Barnum T.P."/>
            <person name="Cheng Y."/>
            <person name="Hill K.A."/>
            <person name="Lucas L.N."/>
            <person name="Carlson H.K."/>
            <person name="Coates J.D."/>
        </authorList>
    </citation>
    <scope>NUCLEOTIDE SEQUENCE [LARGE SCALE GENOMIC DNA]</scope>
    <source>
        <strain evidence="2 3">BK-1</strain>
    </source>
</reference>
<protein>
    <submittedName>
        <fullName evidence="2">DUF3592 domain-containing protein</fullName>
    </submittedName>
</protein>
<keyword evidence="1" id="KW-0812">Transmembrane</keyword>
<keyword evidence="1" id="KW-1133">Transmembrane helix</keyword>
<keyword evidence="3" id="KW-1185">Reference proteome</keyword>
<accession>A0A558DM26</accession>
<dbReference type="AlphaFoldDB" id="A0A558DM26"/>